<proteinExistence type="predicted"/>
<dbReference type="EMBL" id="CP029523">
    <property type="protein sequence ID" value="AYU79324.1"/>
    <property type="molecule type" value="Genomic_DNA"/>
</dbReference>
<dbReference type="VEuPathDB" id="TriTrypDB:LDHU3_24.2950"/>
<evidence type="ECO:0000313" key="2">
    <source>
        <dbReference type="Proteomes" id="UP000274082"/>
    </source>
</evidence>
<dbReference type="OrthoDB" id="263891at2759"/>
<dbReference type="Proteomes" id="UP000274082">
    <property type="component" value="Chromosome 24"/>
</dbReference>
<name>A0A3S7WYM3_LEIDO</name>
<dbReference type="VEuPathDB" id="TriTrypDB:LdCL_240029500"/>
<organism evidence="1 2">
    <name type="scientific">Leishmania donovani</name>
    <dbReference type="NCBI Taxonomy" id="5661"/>
    <lineage>
        <taxon>Eukaryota</taxon>
        <taxon>Discoba</taxon>
        <taxon>Euglenozoa</taxon>
        <taxon>Kinetoplastea</taxon>
        <taxon>Metakinetoplastina</taxon>
        <taxon>Trypanosomatida</taxon>
        <taxon>Trypanosomatidae</taxon>
        <taxon>Leishmaniinae</taxon>
        <taxon>Leishmania</taxon>
    </lineage>
</organism>
<keyword evidence="2" id="KW-1185">Reference proteome</keyword>
<gene>
    <name evidence="1" type="ORF">LdCL_240029500</name>
</gene>
<accession>A0A3S7WYM3</accession>
<protein>
    <submittedName>
        <fullName evidence="1">Uncharacterized protein</fullName>
    </submittedName>
</protein>
<sequence>MERYESIAGRAGFARSRVLPRRSDASSSASVCYENAANYLQHARGADCATASSSVPVDVWDALCQAEASVLRVGQLIEGWQRLVAYEGCTTSSHTSDLSSRLASLEKSLDKLLSEFPKTAEELVTLDYNTSLCSAGARSVLTAVPSFLSITASLRTINSKLCSLDGFSREVLPLMRCEDNVSRQCLLVANRLDRLEEKLSTAEALVAALGRTSAASNAIFERIGIRYEDITRAAAM</sequence>
<dbReference type="VEuPathDB" id="TriTrypDB:LdBPK_242390.1"/>
<dbReference type="AlphaFoldDB" id="A0A3S7WYM3"/>
<reference evidence="1 2" key="1">
    <citation type="journal article" date="2018" name="Sci. Rep.">
        <title>A complete Leishmania donovani reference genome identifies novel genetic variations associated with virulence.</title>
        <authorList>
            <person name="Lypaczewski P."/>
            <person name="Hoshizaki J."/>
            <person name="Zhang W.-W."/>
            <person name="McCall L.-I."/>
            <person name="Torcivia-Rodriguez J."/>
            <person name="Simonyan V."/>
            <person name="Kaur A."/>
            <person name="Dewar K."/>
            <person name="Matlashewski G."/>
        </authorList>
    </citation>
    <scope>NUCLEOTIDE SEQUENCE [LARGE SCALE GENOMIC DNA]</scope>
    <source>
        <strain evidence="1 2">LdCL</strain>
    </source>
</reference>
<evidence type="ECO:0000313" key="1">
    <source>
        <dbReference type="EMBL" id="AYU79324.1"/>
    </source>
</evidence>